<dbReference type="EMBL" id="LN515532">
    <property type="protein sequence ID" value="CEA15394.1"/>
    <property type="molecule type" value="Genomic_DNA"/>
</dbReference>
<dbReference type="HOGENOM" id="CLU_1325357_0_0_10"/>
<proteinExistence type="predicted"/>
<protein>
    <submittedName>
        <fullName evidence="2">Uncharacterized protein</fullName>
    </submittedName>
</protein>
<sequence>MVIPRFDILKYFQFHLFLRFKPGAINQLALEGLEETLGDSVVPAIAFPAHALHNIMVFQQINGLLASVLNAPVGMKDHSLAERPSPVCHPDSRENRPGGTQGVTDRPSDKLAIEEVDHAREVQEPILAGDVRDIGHARHRRAVPLEVPAQQVGCHTMIVESIRRHLETLRELASQPDRFHVAGHGGPRNGYPVSLPINKISIQINPV</sequence>
<evidence type="ECO:0000313" key="3">
    <source>
        <dbReference type="Proteomes" id="UP000032417"/>
    </source>
</evidence>
<gene>
    <name evidence="2" type="ORF">ING2E5B_0627</name>
</gene>
<dbReference type="KEGG" id="pbt:ING2E5B_0627"/>
<dbReference type="AntiFam" id="ANF00009">
    <property type="entry name" value="Shadow ORF (opposite transposase protein)"/>
</dbReference>
<dbReference type="AlphaFoldDB" id="A0A098BXK1"/>
<evidence type="ECO:0000313" key="2">
    <source>
        <dbReference type="EMBL" id="CEA15394.1"/>
    </source>
</evidence>
<reference evidence="2 3" key="1">
    <citation type="submission" date="2014-08" db="EMBL/GenBank/DDBJ databases">
        <authorList>
            <person name="Wibberg D."/>
        </authorList>
    </citation>
    <scope>NUCLEOTIDE SEQUENCE [LARGE SCALE GENOMIC DNA]</scope>
    <source>
        <strain evidence="3">ING2-E5B</strain>
    </source>
</reference>
<organism evidence="2 3">
    <name type="scientific">Fermentimonas caenicola</name>
    <dbReference type="NCBI Taxonomy" id="1562970"/>
    <lineage>
        <taxon>Bacteria</taxon>
        <taxon>Pseudomonadati</taxon>
        <taxon>Bacteroidota</taxon>
        <taxon>Bacteroidia</taxon>
        <taxon>Bacteroidales</taxon>
        <taxon>Dysgonomonadaceae</taxon>
        <taxon>Fermentimonas</taxon>
    </lineage>
</organism>
<feature type="region of interest" description="Disordered" evidence="1">
    <location>
        <begin position="79"/>
        <end position="107"/>
    </location>
</feature>
<name>A0A098BXK1_9BACT</name>
<accession>A0A098BXK1</accession>
<keyword evidence="3" id="KW-1185">Reference proteome</keyword>
<dbReference type="Proteomes" id="UP000032417">
    <property type="component" value="Chromosome 1"/>
</dbReference>
<evidence type="ECO:0000256" key="1">
    <source>
        <dbReference type="SAM" id="MobiDB-lite"/>
    </source>
</evidence>